<dbReference type="CDD" id="cd02901">
    <property type="entry name" value="Macro_Poa1p-like"/>
    <property type="match status" value="1"/>
</dbReference>
<dbReference type="Gene3D" id="3.40.220.10">
    <property type="entry name" value="Leucine Aminopeptidase, subunit E, domain 1"/>
    <property type="match status" value="1"/>
</dbReference>
<gene>
    <name evidence="3" type="ORF">CUN51_05830</name>
</gene>
<comment type="catalytic activity">
    <reaction evidence="1">
        <text>an N-(ADP-alpha-D-ribosyl)-thymidine in DNA + H2O = a thymidine in DNA + ADP-D-ribose</text>
        <dbReference type="Rhea" id="RHEA:71655"/>
        <dbReference type="Rhea" id="RHEA-COMP:13556"/>
        <dbReference type="Rhea" id="RHEA-COMP:18051"/>
        <dbReference type="ChEBI" id="CHEBI:15377"/>
        <dbReference type="ChEBI" id="CHEBI:57967"/>
        <dbReference type="ChEBI" id="CHEBI:137386"/>
        <dbReference type="ChEBI" id="CHEBI:191199"/>
    </reaction>
    <physiologicalReaction direction="left-to-right" evidence="1">
        <dbReference type="Rhea" id="RHEA:71656"/>
    </physiologicalReaction>
</comment>
<dbReference type="PANTHER" id="PTHR12521:SF0">
    <property type="entry name" value="ADP-RIBOSE GLYCOHYDROLASE OARD1"/>
    <property type="match status" value="1"/>
</dbReference>
<reference evidence="3 4" key="1">
    <citation type="submission" date="2017-11" db="EMBL/GenBank/DDBJ databases">
        <title>Evolution of Phototrophy in the Chloroflexi Phylum Driven by Horizontal Gene Transfer.</title>
        <authorList>
            <person name="Ward L.M."/>
            <person name="Hemp J."/>
            <person name="Shih P.M."/>
            <person name="Mcglynn S.E."/>
            <person name="Fischer W."/>
        </authorList>
    </citation>
    <scope>NUCLEOTIDE SEQUENCE [LARGE SCALE GENOMIC DNA]</scope>
    <source>
        <strain evidence="3">CP2_2F</strain>
    </source>
</reference>
<evidence type="ECO:0000259" key="2">
    <source>
        <dbReference type="PROSITE" id="PS51154"/>
    </source>
</evidence>
<accession>A0A2M8P0C8</accession>
<protein>
    <recommendedName>
        <fullName evidence="2">Macro domain-containing protein</fullName>
    </recommendedName>
</protein>
<dbReference type="AlphaFoldDB" id="A0A2M8P0C8"/>
<dbReference type="GO" id="GO:0140291">
    <property type="term" value="P:peptidyl-glutamate ADP-deribosylation"/>
    <property type="evidence" value="ECO:0007669"/>
    <property type="project" value="TreeGrafter"/>
</dbReference>
<feature type="domain" description="Macro" evidence="2">
    <location>
        <begin position="1"/>
        <end position="144"/>
    </location>
</feature>
<sequence length="144" mass="16889">MIIYVEESLFNSPAQVLVNTVNTVGVMGKGVAKEFKRRYPQMAERYRELCERGLLTVGKLWLYRAPDKWILNFPTKKHWRERSRLKYIESGLQKFVATYRSRGITSISFPMLGCGNGQLNWDEVRPVMERYLKGLPIPTYIHLF</sequence>
<dbReference type="Pfam" id="PF01661">
    <property type="entry name" value="Macro"/>
    <property type="match status" value="1"/>
</dbReference>
<dbReference type="InterPro" id="IPR050892">
    <property type="entry name" value="ADP-ribose_metab_enzymes"/>
</dbReference>
<dbReference type="InterPro" id="IPR043472">
    <property type="entry name" value="Macro_dom-like"/>
</dbReference>
<evidence type="ECO:0000313" key="3">
    <source>
        <dbReference type="EMBL" id="PJF30997.1"/>
    </source>
</evidence>
<organism evidence="3 4">
    <name type="scientific">Candidatus Thermofonsia Clade 1 bacterium</name>
    <dbReference type="NCBI Taxonomy" id="2364210"/>
    <lineage>
        <taxon>Bacteria</taxon>
        <taxon>Bacillati</taxon>
        <taxon>Chloroflexota</taxon>
        <taxon>Candidatus Thermofontia</taxon>
        <taxon>Candidatus Thermofonsia Clade 1</taxon>
    </lineage>
</organism>
<dbReference type="PANTHER" id="PTHR12521">
    <property type="entry name" value="PROTEIN C6ORF130"/>
    <property type="match status" value="1"/>
</dbReference>
<dbReference type="Proteomes" id="UP000228921">
    <property type="component" value="Unassembled WGS sequence"/>
</dbReference>
<evidence type="ECO:0000256" key="1">
    <source>
        <dbReference type="ARBA" id="ARBA00035885"/>
    </source>
</evidence>
<dbReference type="PROSITE" id="PS51154">
    <property type="entry name" value="MACRO"/>
    <property type="match status" value="1"/>
</dbReference>
<dbReference type="InterPro" id="IPR002589">
    <property type="entry name" value="Macro_dom"/>
</dbReference>
<dbReference type="SMART" id="SM00506">
    <property type="entry name" value="A1pp"/>
    <property type="match status" value="1"/>
</dbReference>
<dbReference type="SUPFAM" id="SSF52949">
    <property type="entry name" value="Macro domain-like"/>
    <property type="match status" value="1"/>
</dbReference>
<dbReference type="EMBL" id="PGTK01000005">
    <property type="protein sequence ID" value="PJF30997.1"/>
    <property type="molecule type" value="Genomic_DNA"/>
</dbReference>
<comment type="caution">
    <text evidence="3">The sequence shown here is derived from an EMBL/GenBank/DDBJ whole genome shotgun (WGS) entry which is preliminary data.</text>
</comment>
<evidence type="ECO:0000313" key="4">
    <source>
        <dbReference type="Proteomes" id="UP000228921"/>
    </source>
</evidence>
<proteinExistence type="predicted"/>
<name>A0A2M8P0C8_9CHLR</name>